<dbReference type="AlphaFoldDB" id="A0AAW6T7Z0"/>
<feature type="compositionally biased region" description="Basic and acidic residues" evidence="8">
    <location>
        <begin position="314"/>
        <end position="323"/>
    </location>
</feature>
<keyword evidence="12" id="KW-1185">Reference proteome</keyword>
<proteinExistence type="inferred from homology"/>
<evidence type="ECO:0000256" key="4">
    <source>
        <dbReference type="ARBA" id="ARBA00022475"/>
    </source>
</evidence>
<evidence type="ECO:0000256" key="9">
    <source>
        <dbReference type="SAM" id="Phobius"/>
    </source>
</evidence>
<dbReference type="SUPFAM" id="SSF103481">
    <property type="entry name" value="Multidrug resistance efflux transporter EmrE"/>
    <property type="match status" value="2"/>
</dbReference>
<reference evidence="11 12" key="1">
    <citation type="submission" date="2023-04" db="EMBL/GenBank/DDBJ databases">
        <title>Klugiella caeni sp. nov. isolated from the sludge of biochemical tank.</title>
        <authorList>
            <person name="Geng K."/>
        </authorList>
    </citation>
    <scope>NUCLEOTIDE SEQUENCE [LARGE SCALE GENOMIC DNA]</scope>
    <source>
        <strain evidence="11 12">YN-L-19</strain>
    </source>
</reference>
<name>A0AAW6T7Z0_9MICO</name>
<dbReference type="EMBL" id="JASATX010000002">
    <property type="protein sequence ID" value="MDI2098434.1"/>
    <property type="molecule type" value="Genomic_DNA"/>
</dbReference>
<evidence type="ECO:0000259" key="10">
    <source>
        <dbReference type="Pfam" id="PF00892"/>
    </source>
</evidence>
<comment type="similarity">
    <text evidence="2">Belongs to the EamA transporter family.</text>
</comment>
<dbReference type="Proteomes" id="UP001321506">
    <property type="component" value="Unassembled WGS sequence"/>
</dbReference>
<dbReference type="InterPro" id="IPR004626">
    <property type="entry name" value="RarD"/>
</dbReference>
<evidence type="ECO:0000313" key="11">
    <source>
        <dbReference type="EMBL" id="MDI2098434.1"/>
    </source>
</evidence>
<evidence type="ECO:0000256" key="3">
    <source>
        <dbReference type="ARBA" id="ARBA00022448"/>
    </source>
</evidence>
<comment type="subcellular location">
    <subcellularLocation>
        <location evidence="1">Cell membrane</location>
        <topology evidence="1">Multi-pass membrane protein</topology>
    </subcellularLocation>
</comment>
<keyword evidence="5 9" id="KW-0812">Transmembrane</keyword>
<evidence type="ECO:0000256" key="6">
    <source>
        <dbReference type="ARBA" id="ARBA00022989"/>
    </source>
</evidence>
<dbReference type="NCBIfam" id="TIGR00688">
    <property type="entry name" value="rarD"/>
    <property type="match status" value="1"/>
</dbReference>
<dbReference type="InterPro" id="IPR000620">
    <property type="entry name" value="EamA_dom"/>
</dbReference>
<evidence type="ECO:0000313" key="12">
    <source>
        <dbReference type="Proteomes" id="UP001321506"/>
    </source>
</evidence>
<feature type="region of interest" description="Disordered" evidence="8">
    <location>
        <begin position="314"/>
        <end position="333"/>
    </location>
</feature>
<gene>
    <name evidence="11" type="primary">rarD</name>
    <name evidence="11" type="ORF">QF206_05575</name>
</gene>
<keyword evidence="6 9" id="KW-1133">Transmembrane helix</keyword>
<keyword evidence="4" id="KW-1003">Cell membrane</keyword>
<feature type="transmembrane region" description="Helical" evidence="9">
    <location>
        <begin position="20"/>
        <end position="43"/>
    </location>
</feature>
<comment type="caution">
    <text evidence="11">The sequence shown here is derived from an EMBL/GenBank/DDBJ whole genome shotgun (WGS) entry which is preliminary data.</text>
</comment>
<feature type="transmembrane region" description="Helical" evidence="9">
    <location>
        <begin position="222"/>
        <end position="243"/>
    </location>
</feature>
<keyword evidence="7 9" id="KW-0472">Membrane</keyword>
<feature type="transmembrane region" description="Helical" evidence="9">
    <location>
        <begin position="165"/>
        <end position="181"/>
    </location>
</feature>
<accession>A0AAW6T7Z0</accession>
<protein>
    <submittedName>
        <fullName evidence="11">EamA family transporter RarD</fullName>
    </submittedName>
</protein>
<feature type="transmembrane region" description="Helical" evidence="9">
    <location>
        <begin position="193"/>
        <end position="210"/>
    </location>
</feature>
<evidence type="ECO:0000256" key="7">
    <source>
        <dbReference type="ARBA" id="ARBA00023136"/>
    </source>
</evidence>
<organism evidence="11 12">
    <name type="scientific">Ruicaihuangia caeni</name>
    <dbReference type="NCBI Taxonomy" id="3042517"/>
    <lineage>
        <taxon>Bacteria</taxon>
        <taxon>Bacillati</taxon>
        <taxon>Actinomycetota</taxon>
        <taxon>Actinomycetes</taxon>
        <taxon>Micrococcales</taxon>
        <taxon>Microbacteriaceae</taxon>
        <taxon>Ruicaihuangia</taxon>
    </lineage>
</organism>
<feature type="transmembrane region" description="Helical" evidence="9">
    <location>
        <begin position="250"/>
        <end position="269"/>
    </location>
</feature>
<sequence>MNSETATDRREDAHAGRRGVLFSLTASALFGAIFFMPTLLQPLTPEQMYGWRVALALPFMLGLLALVKEWGAIRTIALRLRRQPWLVLVLIVNGHLLGLQLWLFAWAPTNGEALSATLGYFLLPLTMVVLGVIVYRERLTGLRLVAVASAVVGIGAAFITADGLSWPIPVIALGYPIYFISRRKFGLDAPGALCFELAAQLPIALFFAMQPSSLGTIGESPMLIPALLFFGLISAVALSSYIIASRLLTLGIFGLLGYVEPLLLVLVSTALLHETIEPNEYMLYGGILLAVILIAIEGVLEQRRATHQFHDITSDVTGEKPGEEPLTGPIHVV</sequence>
<evidence type="ECO:0000256" key="2">
    <source>
        <dbReference type="ARBA" id="ARBA00007362"/>
    </source>
</evidence>
<dbReference type="RefSeq" id="WP_281488228.1">
    <property type="nucleotide sequence ID" value="NZ_JASATX010000002.1"/>
</dbReference>
<feature type="transmembrane region" description="Helical" evidence="9">
    <location>
        <begin position="281"/>
        <end position="300"/>
    </location>
</feature>
<dbReference type="GO" id="GO:0005886">
    <property type="term" value="C:plasma membrane"/>
    <property type="evidence" value="ECO:0007669"/>
    <property type="project" value="UniProtKB-SubCell"/>
</dbReference>
<keyword evidence="3" id="KW-0813">Transport</keyword>
<feature type="transmembrane region" description="Helical" evidence="9">
    <location>
        <begin position="49"/>
        <end position="67"/>
    </location>
</feature>
<feature type="transmembrane region" description="Helical" evidence="9">
    <location>
        <begin position="113"/>
        <end position="135"/>
    </location>
</feature>
<feature type="transmembrane region" description="Helical" evidence="9">
    <location>
        <begin position="87"/>
        <end position="107"/>
    </location>
</feature>
<feature type="transmembrane region" description="Helical" evidence="9">
    <location>
        <begin position="142"/>
        <end position="159"/>
    </location>
</feature>
<evidence type="ECO:0000256" key="1">
    <source>
        <dbReference type="ARBA" id="ARBA00004651"/>
    </source>
</evidence>
<dbReference type="Pfam" id="PF00892">
    <property type="entry name" value="EamA"/>
    <property type="match status" value="1"/>
</dbReference>
<feature type="domain" description="EamA" evidence="10">
    <location>
        <begin position="18"/>
        <end position="154"/>
    </location>
</feature>
<evidence type="ECO:0000256" key="8">
    <source>
        <dbReference type="SAM" id="MobiDB-lite"/>
    </source>
</evidence>
<evidence type="ECO:0000256" key="5">
    <source>
        <dbReference type="ARBA" id="ARBA00022692"/>
    </source>
</evidence>
<dbReference type="InterPro" id="IPR037185">
    <property type="entry name" value="EmrE-like"/>
</dbReference>